<sequence length="532" mass="60376">MASTTTAHTDAFISGFSTINISPQFVLLAVLATTTIYILSGAYYKQKLVDKDGNRIPTGPVGLPVVGSFPFLTHYPELTLDHWAKRYGPLYSVWLGNQLFVIISDPNIAKDLMVTNGAIFSSRKEMFLKSQNIFVGRGITATPYNDRWRKHRRIATLWLNKAAVEGYSEVLDYEATVLVHDLYADGKAGAIPINPQPHAGRCSLNNMLTIAFGIRTDTLDHPLVARALKLSREFMNCTGPMSNLVDFVPLLQYLPNHMTSRARKLHSDLVETYGGMIREIEVRMKRGENVPDCLVKTLLEIQEKEGLDFLDMAVLCCAFMIGGVETTASIMQWFSALIPAYPHIQQKAHEELDRVIGRNRLPTVEDEEDLPFIHAIIKEVERCHNPFWLGTPHVNTEDFTYHNQFIPKNTVLVMNTYTMHHDAQRHTNPFTFDPERYINDKTLSSESANLSNAMERDHWMFGVGRRICPGMWVAEREIFLAIARMLWAFKMEEVPGEPIDLKEYDGLSGRSPVPFRIKLTPRHEKVVEVLGL</sequence>
<dbReference type="InterPro" id="IPR050364">
    <property type="entry name" value="Cytochrome_P450_fung"/>
</dbReference>
<dbReference type="PANTHER" id="PTHR46300">
    <property type="entry name" value="P450, PUTATIVE (EUROFUNG)-RELATED-RELATED"/>
    <property type="match status" value="1"/>
</dbReference>
<dbReference type="Proteomes" id="UP000807342">
    <property type="component" value="Unassembled WGS sequence"/>
</dbReference>
<evidence type="ECO:0000256" key="11">
    <source>
        <dbReference type="SAM" id="Phobius"/>
    </source>
</evidence>
<evidence type="ECO:0000256" key="6">
    <source>
        <dbReference type="ARBA" id="ARBA00023002"/>
    </source>
</evidence>
<gene>
    <name evidence="12" type="ORF">P691DRAFT_774790</name>
</gene>
<feature type="transmembrane region" description="Helical" evidence="11">
    <location>
        <begin position="25"/>
        <end position="44"/>
    </location>
</feature>
<dbReference type="AlphaFoldDB" id="A0A9P6C2R6"/>
<comment type="caution">
    <text evidence="12">The sequence shown here is derived from an EMBL/GenBank/DDBJ whole genome shotgun (WGS) entry which is preliminary data.</text>
</comment>
<dbReference type="PROSITE" id="PS00086">
    <property type="entry name" value="CYTOCHROME_P450"/>
    <property type="match status" value="1"/>
</dbReference>
<dbReference type="PANTHER" id="PTHR46300:SF11">
    <property type="entry name" value="OXIDOREDUCTASE, PUTATIVE-RELATED"/>
    <property type="match status" value="1"/>
</dbReference>
<dbReference type="CDD" id="cd11065">
    <property type="entry name" value="CYP64-like"/>
    <property type="match status" value="1"/>
</dbReference>
<dbReference type="PRINTS" id="PR00463">
    <property type="entry name" value="EP450I"/>
</dbReference>
<evidence type="ECO:0000313" key="13">
    <source>
        <dbReference type="Proteomes" id="UP000807342"/>
    </source>
</evidence>
<evidence type="ECO:0000256" key="2">
    <source>
        <dbReference type="ARBA" id="ARBA00005179"/>
    </source>
</evidence>
<comment type="similarity">
    <text evidence="3 10">Belongs to the cytochrome P450 family.</text>
</comment>
<dbReference type="Pfam" id="PF00067">
    <property type="entry name" value="p450"/>
    <property type="match status" value="1"/>
</dbReference>
<keyword evidence="6 10" id="KW-0560">Oxidoreductase</keyword>
<evidence type="ECO:0000256" key="3">
    <source>
        <dbReference type="ARBA" id="ARBA00010617"/>
    </source>
</evidence>
<dbReference type="InterPro" id="IPR036396">
    <property type="entry name" value="Cyt_P450_sf"/>
</dbReference>
<dbReference type="PRINTS" id="PR00385">
    <property type="entry name" value="P450"/>
</dbReference>
<keyword evidence="13" id="KW-1185">Reference proteome</keyword>
<keyword evidence="11" id="KW-0812">Transmembrane</keyword>
<keyword evidence="8 10" id="KW-0503">Monooxygenase</keyword>
<dbReference type="GO" id="GO:0005506">
    <property type="term" value="F:iron ion binding"/>
    <property type="evidence" value="ECO:0007669"/>
    <property type="project" value="InterPro"/>
</dbReference>
<dbReference type="OrthoDB" id="1470350at2759"/>
<evidence type="ECO:0000256" key="10">
    <source>
        <dbReference type="RuleBase" id="RU000461"/>
    </source>
</evidence>
<evidence type="ECO:0000256" key="8">
    <source>
        <dbReference type="ARBA" id="ARBA00023033"/>
    </source>
</evidence>
<dbReference type="GO" id="GO:0016705">
    <property type="term" value="F:oxidoreductase activity, acting on paired donors, with incorporation or reduction of molecular oxygen"/>
    <property type="evidence" value="ECO:0007669"/>
    <property type="project" value="InterPro"/>
</dbReference>
<evidence type="ECO:0000256" key="1">
    <source>
        <dbReference type="ARBA" id="ARBA00001971"/>
    </source>
</evidence>
<dbReference type="Gene3D" id="1.10.630.10">
    <property type="entry name" value="Cytochrome P450"/>
    <property type="match status" value="1"/>
</dbReference>
<keyword evidence="11" id="KW-0472">Membrane</keyword>
<dbReference type="GO" id="GO:0004497">
    <property type="term" value="F:monooxygenase activity"/>
    <property type="evidence" value="ECO:0007669"/>
    <property type="project" value="UniProtKB-KW"/>
</dbReference>
<accession>A0A9P6C2R6</accession>
<dbReference type="InterPro" id="IPR017972">
    <property type="entry name" value="Cyt_P450_CS"/>
</dbReference>
<keyword evidence="7 9" id="KW-0408">Iron</keyword>
<dbReference type="InterPro" id="IPR001128">
    <property type="entry name" value="Cyt_P450"/>
</dbReference>
<organism evidence="12 13">
    <name type="scientific">Macrolepiota fuliginosa MF-IS2</name>
    <dbReference type="NCBI Taxonomy" id="1400762"/>
    <lineage>
        <taxon>Eukaryota</taxon>
        <taxon>Fungi</taxon>
        <taxon>Dikarya</taxon>
        <taxon>Basidiomycota</taxon>
        <taxon>Agaricomycotina</taxon>
        <taxon>Agaricomycetes</taxon>
        <taxon>Agaricomycetidae</taxon>
        <taxon>Agaricales</taxon>
        <taxon>Agaricineae</taxon>
        <taxon>Agaricaceae</taxon>
        <taxon>Macrolepiota</taxon>
    </lineage>
</organism>
<evidence type="ECO:0000256" key="4">
    <source>
        <dbReference type="ARBA" id="ARBA00022617"/>
    </source>
</evidence>
<keyword evidence="5 9" id="KW-0479">Metal-binding</keyword>
<comment type="pathway">
    <text evidence="2">Secondary metabolite biosynthesis.</text>
</comment>
<evidence type="ECO:0000313" key="12">
    <source>
        <dbReference type="EMBL" id="KAF9449242.1"/>
    </source>
</evidence>
<name>A0A9P6C2R6_9AGAR</name>
<comment type="cofactor">
    <cofactor evidence="1 9">
        <name>heme</name>
        <dbReference type="ChEBI" id="CHEBI:30413"/>
    </cofactor>
</comment>
<evidence type="ECO:0000256" key="9">
    <source>
        <dbReference type="PIRSR" id="PIRSR602401-1"/>
    </source>
</evidence>
<proteinExistence type="inferred from homology"/>
<dbReference type="InterPro" id="IPR002401">
    <property type="entry name" value="Cyt_P450_E_grp-I"/>
</dbReference>
<dbReference type="EMBL" id="MU151136">
    <property type="protein sequence ID" value="KAF9449242.1"/>
    <property type="molecule type" value="Genomic_DNA"/>
</dbReference>
<dbReference type="SUPFAM" id="SSF48264">
    <property type="entry name" value="Cytochrome P450"/>
    <property type="match status" value="1"/>
</dbReference>
<protein>
    <submittedName>
        <fullName evidence="12">Cytochrome P450</fullName>
    </submittedName>
</protein>
<evidence type="ECO:0000256" key="7">
    <source>
        <dbReference type="ARBA" id="ARBA00023004"/>
    </source>
</evidence>
<dbReference type="GO" id="GO:0020037">
    <property type="term" value="F:heme binding"/>
    <property type="evidence" value="ECO:0007669"/>
    <property type="project" value="InterPro"/>
</dbReference>
<reference evidence="12" key="1">
    <citation type="submission" date="2020-11" db="EMBL/GenBank/DDBJ databases">
        <authorList>
            <consortium name="DOE Joint Genome Institute"/>
            <person name="Ahrendt S."/>
            <person name="Riley R."/>
            <person name="Andreopoulos W."/>
            <person name="Labutti K."/>
            <person name="Pangilinan J."/>
            <person name="Ruiz-Duenas F.J."/>
            <person name="Barrasa J.M."/>
            <person name="Sanchez-Garcia M."/>
            <person name="Camarero S."/>
            <person name="Miyauchi S."/>
            <person name="Serrano A."/>
            <person name="Linde D."/>
            <person name="Babiker R."/>
            <person name="Drula E."/>
            <person name="Ayuso-Fernandez I."/>
            <person name="Pacheco R."/>
            <person name="Padilla G."/>
            <person name="Ferreira P."/>
            <person name="Barriuso J."/>
            <person name="Kellner H."/>
            <person name="Castanera R."/>
            <person name="Alfaro M."/>
            <person name="Ramirez L."/>
            <person name="Pisabarro A.G."/>
            <person name="Kuo A."/>
            <person name="Tritt A."/>
            <person name="Lipzen A."/>
            <person name="He G."/>
            <person name="Yan M."/>
            <person name="Ng V."/>
            <person name="Cullen D."/>
            <person name="Martin F."/>
            <person name="Rosso M.-N."/>
            <person name="Henrissat B."/>
            <person name="Hibbett D."/>
            <person name="Martinez A.T."/>
            <person name="Grigoriev I.V."/>
        </authorList>
    </citation>
    <scope>NUCLEOTIDE SEQUENCE</scope>
    <source>
        <strain evidence="12">MF-IS2</strain>
    </source>
</reference>
<evidence type="ECO:0000256" key="5">
    <source>
        <dbReference type="ARBA" id="ARBA00022723"/>
    </source>
</evidence>
<keyword evidence="11" id="KW-1133">Transmembrane helix</keyword>
<keyword evidence="4 9" id="KW-0349">Heme</keyword>
<feature type="binding site" description="axial binding residue" evidence="9">
    <location>
        <position position="468"/>
    </location>
    <ligand>
        <name>heme</name>
        <dbReference type="ChEBI" id="CHEBI:30413"/>
    </ligand>
    <ligandPart>
        <name>Fe</name>
        <dbReference type="ChEBI" id="CHEBI:18248"/>
    </ligandPart>
</feature>